<dbReference type="InterPro" id="IPR016035">
    <property type="entry name" value="Acyl_Trfase/lysoPLipase"/>
</dbReference>
<dbReference type="PROSITE" id="PS00606">
    <property type="entry name" value="KS3_1"/>
    <property type="match status" value="1"/>
</dbReference>
<dbReference type="Pfam" id="PF08242">
    <property type="entry name" value="Methyltransf_12"/>
    <property type="match status" value="1"/>
</dbReference>
<dbReference type="InterPro" id="IPR009081">
    <property type="entry name" value="PP-bd_ACP"/>
</dbReference>
<evidence type="ECO:0000256" key="1">
    <source>
        <dbReference type="ARBA" id="ARBA00022450"/>
    </source>
</evidence>
<dbReference type="Gene3D" id="3.90.180.10">
    <property type="entry name" value="Medium-chain alcohol dehydrogenases, catalytic domain"/>
    <property type="match status" value="1"/>
</dbReference>
<proteinExistence type="evidence at transcript level"/>
<dbReference type="SMART" id="SM00825">
    <property type="entry name" value="PKS_KS"/>
    <property type="match status" value="1"/>
</dbReference>
<dbReference type="CDD" id="cd05195">
    <property type="entry name" value="enoyl_red"/>
    <property type="match status" value="1"/>
</dbReference>
<keyword evidence="3" id="KW-0808">Transferase</keyword>
<dbReference type="PANTHER" id="PTHR43775">
    <property type="entry name" value="FATTY ACID SYNTHASE"/>
    <property type="match status" value="1"/>
</dbReference>
<dbReference type="Pfam" id="PF16197">
    <property type="entry name" value="KAsynt_C_assoc"/>
    <property type="match status" value="1"/>
</dbReference>
<dbReference type="Pfam" id="PF02801">
    <property type="entry name" value="Ketoacyl-synt_C"/>
    <property type="match status" value="1"/>
</dbReference>
<dbReference type="Pfam" id="PF21089">
    <property type="entry name" value="PKS_DH_N"/>
    <property type="match status" value="1"/>
</dbReference>
<dbReference type="InterPro" id="IPR057326">
    <property type="entry name" value="KR_dom"/>
</dbReference>
<dbReference type="Pfam" id="PF23114">
    <property type="entry name" value="NAD-bd_HRPKS_sdrA"/>
    <property type="match status" value="1"/>
</dbReference>
<dbReference type="InterPro" id="IPR036736">
    <property type="entry name" value="ACP-like_sf"/>
</dbReference>
<dbReference type="InterPro" id="IPR014031">
    <property type="entry name" value="Ketoacyl_synth_C"/>
</dbReference>
<dbReference type="Gene3D" id="3.40.366.10">
    <property type="entry name" value="Malonyl-Coenzyme A Acyl Carrier Protein, domain 2"/>
    <property type="match status" value="1"/>
</dbReference>
<evidence type="ECO:0000256" key="4">
    <source>
        <dbReference type="ARBA" id="ARBA00022857"/>
    </source>
</evidence>
<gene>
    <name evidence="12" type="primary">pks24</name>
</gene>
<dbReference type="InterPro" id="IPR036291">
    <property type="entry name" value="NAD(P)-bd_dom_sf"/>
</dbReference>
<dbReference type="Pfam" id="PF14765">
    <property type="entry name" value="PS-DH"/>
    <property type="match status" value="1"/>
</dbReference>
<dbReference type="InterPro" id="IPR011032">
    <property type="entry name" value="GroES-like_sf"/>
</dbReference>
<evidence type="ECO:0000256" key="8">
    <source>
        <dbReference type="PROSITE-ProRule" id="PRU01363"/>
    </source>
</evidence>
<keyword evidence="2" id="KW-0597">Phosphoprotein</keyword>
<dbReference type="InterPro" id="IPR032821">
    <property type="entry name" value="PKS_assoc"/>
</dbReference>
<evidence type="ECO:0000256" key="7">
    <source>
        <dbReference type="ARBA" id="ARBA00023315"/>
    </source>
</evidence>
<dbReference type="Gene3D" id="1.10.1200.10">
    <property type="entry name" value="ACP-like"/>
    <property type="match status" value="1"/>
</dbReference>
<evidence type="ECO:0000256" key="5">
    <source>
        <dbReference type="ARBA" id="ARBA00023002"/>
    </source>
</evidence>
<dbReference type="InterPro" id="IPR006162">
    <property type="entry name" value="Ppantetheine_attach_site"/>
</dbReference>
<dbReference type="InterPro" id="IPR020843">
    <property type="entry name" value="ER"/>
</dbReference>
<dbReference type="InterPro" id="IPR016039">
    <property type="entry name" value="Thiolase-like"/>
</dbReference>
<dbReference type="InterPro" id="IPR049551">
    <property type="entry name" value="PKS_DH_C"/>
</dbReference>
<dbReference type="InterPro" id="IPR049900">
    <property type="entry name" value="PKS_mFAS_DH"/>
</dbReference>
<dbReference type="InterPro" id="IPR013968">
    <property type="entry name" value="PKS_KR"/>
</dbReference>
<dbReference type="SUPFAM" id="SSF52151">
    <property type="entry name" value="FabD/lysophospholipase-like"/>
    <property type="match status" value="1"/>
</dbReference>
<evidence type="ECO:0000256" key="3">
    <source>
        <dbReference type="ARBA" id="ARBA00022679"/>
    </source>
</evidence>
<dbReference type="GO" id="GO:0030639">
    <property type="term" value="P:polyketide biosynthetic process"/>
    <property type="evidence" value="ECO:0007669"/>
    <property type="project" value="UniProtKB-ARBA"/>
</dbReference>
<evidence type="ECO:0000259" key="10">
    <source>
        <dbReference type="PROSITE" id="PS52004"/>
    </source>
</evidence>
<dbReference type="InterPro" id="IPR020807">
    <property type="entry name" value="PKS_DH"/>
</dbReference>
<dbReference type="SUPFAM" id="SSF53335">
    <property type="entry name" value="S-adenosyl-L-methionine-dependent methyltransferases"/>
    <property type="match status" value="1"/>
</dbReference>
<dbReference type="Gene3D" id="3.40.50.720">
    <property type="entry name" value="NAD(P)-binding Rossmann-like Domain"/>
    <property type="match status" value="1"/>
</dbReference>
<dbReference type="InterPro" id="IPR014030">
    <property type="entry name" value="Ketoacyl_synth_N"/>
</dbReference>
<dbReference type="Gene3D" id="3.30.70.3290">
    <property type="match status" value="1"/>
</dbReference>
<keyword evidence="4" id="KW-0521">NADP</keyword>
<dbReference type="GO" id="GO:0031177">
    <property type="term" value="F:phosphopantetheine binding"/>
    <property type="evidence" value="ECO:0007669"/>
    <property type="project" value="InterPro"/>
</dbReference>
<dbReference type="InterPro" id="IPR056501">
    <property type="entry name" value="NAD-bd_HRPKS_sdrA"/>
</dbReference>
<dbReference type="EMBL" id="KX190806">
    <property type="protein sequence ID" value="APX43995.1"/>
    <property type="molecule type" value="mRNA"/>
</dbReference>
<organism evidence="12">
    <name type="scientific">Pestalotiopsis microspora</name>
    <dbReference type="NCBI Taxonomy" id="85828"/>
    <lineage>
        <taxon>Eukaryota</taxon>
        <taxon>Fungi</taxon>
        <taxon>Dikarya</taxon>
        <taxon>Ascomycota</taxon>
        <taxon>Pezizomycotina</taxon>
        <taxon>Sordariomycetes</taxon>
        <taxon>Xylariomycetidae</taxon>
        <taxon>Amphisphaeriales</taxon>
        <taxon>Sporocadaceae</taxon>
        <taxon>Pestalotiopsis</taxon>
    </lineage>
</organism>
<dbReference type="CDD" id="cd02440">
    <property type="entry name" value="AdoMet_MTases"/>
    <property type="match status" value="1"/>
</dbReference>
<dbReference type="Gene3D" id="3.40.47.10">
    <property type="match status" value="1"/>
</dbReference>
<evidence type="ECO:0000256" key="2">
    <source>
        <dbReference type="ARBA" id="ARBA00022553"/>
    </source>
</evidence>
<feature type="domain" description="Carrier" evidence="9">
    <location>
        <begin position="2551"/>
        <end position="2628"/>
    </location>
</feature>
<dbReference type="PROSITE" id="PS50075">
    <property type="entry name" value="CARRIER"/>
    <property type="match status" value="1"/>
</dbReference>
<dbReference type="InterPro" id="IPR029063">
    <property type="entry name" value="SAM-dependent_MTases_sf"/>
</dbReference>
<feature type="domain" description="Ketosynthase family 3 (KS3)" evidence="10">
    <location>
        <begin position="47"/>
        <end position="472"/>
    </location>
</feature>
<dbReference type="InterPro" id="IPR018201">
    <property type="entry name" value="Ketoacyl_synth_AS"/>
</dbReference>
<sequence>MAAEAISLKVTNPHLWDEMPNQVESKYDYPRLDSGSFDSELDGIDGEDPVVVCGFSVKLPQDATNPDTFWKLMMDRRCAMTEFPDDRMNMTGFFQREPGQSTIPVRGGHFFKEDVSAFDAGFFSISATEAASMDPMQRMLLEVSYAALENAGMTIHDVSGSRTGVYTGSFGIQDHTLQLARDPECSPTHAAVGSGLSMLANRISWFYNLHGPSIGVDSACSSATMAIDIASQALITGSCDMALVTGCNMAMSPEFYTWLSNMDFLSPDGRCHSFDHRANGYARGEGIGVVVLSRLSRALANGYTIRAIIRSTGSNEDGRTPSITYPSGTAQERLIRETYSKAGLSTKHTRFFEAHGTGTAVGDPIEAGAIGSVFREHRSVEEPLYVGAVKSNIGHLEGAAGIAALVKTIMVLERGIIPPNTNFEKLNPKIDADFLRLKFPSESHNWPSSGLRRASINSFGYGGANSHIVVDDAGNYLRLRGLEGRHCTDLSPNQRSVLKSDKLHNSTLLDDQATKLVVLSASDESGIARISQGYHEWKSSSHQSPNFLDDLVYTLDSHRSHLQWRSFALLQSSSELGQLSTHLSVPNRARLSPPRLAFVFSGQGAQWATMGKDLMRYPSFLADLEQASSFLRGVGCEWEVIGELLKPASTSNIHNVEFSQTLCTVLQVALVNLLRRFNVQPSAVVGHSSGEIAAAYCAGYITQQSAWKLAYFRGLCSAKMERHSGSKGAMISVALSEQEAGALISSFNKQSHSFGLAIACINSPQNVTISGEELLIDELKILLDERQVFARKLRVPVAYHSPQVHIVSETYESMIGSLPEVTGSGHVPMISSVIGGPIDPQRVNQAKYWVDNMISTVRFAQAVAYICEQPASSLAADEVNGNPTHGTVVDHLIEVGPHAVLQGPLREILKTIPRGKDLGYSSVLRRGSSAVDSMLKCMGELHCMGQGVNLRAVNDSQHDSRKKSTCILLVDLPQYPFDHSRTYCSESRVSRDYRLRKYAPIKLLGIRSQECDPSCSRWRTFIRTSEIPWAEDHVIEGRVLYPASGMLVMAIEASRQLLESPEQSIDGYTLRDVKFEAPMDLSESNGILEVQTSLRRVTEQTNMPSFYFNIHSYSSSNWIMNCSGWIDVGLSRKTSDTWVDKVSARRQNDIVVGLTSLSNGCQSLVESSKMFEVLTDSGLDYGSRFRELQQDHMFFNDEKQQAAAEVKLFEDIEDQHKYIVHPVTLDAILRLSYTSFTSGGSRKMPTSIPTGIGFMWLSHRKPAPNDVRTLTACSQITDITRRGYSCNGGVLTAGCQSATELVLHFHALEMTNITNSPAANCTSPVVNPRQFCMDIDCKISLDKTHPSKLQGLLDNLHPAHDQLVIQNNELSLLSELTLLLLEKSFDPSILDGTHEFWKRRYWQWASHHLGVIHRKRSWGDAEISTLFTDLCQRLMTRDHAGRLYATVASNLTSFLQGSSDPLEQLLHTGLLKNCYEEWSRYRCSLQAATYMDLFAHQNPGITILEVGGGTAATTRNFLSTLGNGNSLRCKRYDFTDISSAFFTHAREEFCQYSSQMSFKTLDLEKDLTSQGFEEGSYDVVVADNVLHVPESLATTLKTIRKALKPNGKLIMQEIMKPDGWTAGFVFGLFPGWWLGGISDGRQLSPNIGAPEWDTLLKSHGFSGVDFLFRDTDNEEAHHMGWVISTALPEVPSPQPSLVTSQLPIIVIQDRTNSLQYSFAKCVERQSPCFSHSRPTILSLPEAADMIGGNVFDGLVVFLDCGPQSLLDSIDSQSSWNNLKRLVISCRHLLWVTAGGGNGHEANPSYGMLDGFSRTLRSENYLLHLVTLALDLGETMTQCFTDNQAGHLSAVVSEMVSREQDDRYEQEYVEMNGLLHTRRLAEASRLKEQVELRSMPYQMIKARSDGQICFAATTVGSQDSLQFAQTSSERGEKGENHDTVEIQVRAVSLQSRDKVHLLEAETKPDLGSYCSGTITHVGSNVSLYKIGDHVISSQHGSFRSHIRAQAQSIARLPSDWTFTDACQTIPPTVVAYHALVEAGRVKASDLVLIHAGANPIGKAALQLLLRSHMGCKGLYISVENEDEAATIMEDVCFPLENIVPRSWFGSDMQLALSEFANKFNIIFDLSQEKSAVSVLVNFLRPNGHIIQLCHDPKSRLNPLFGSVKASNISHSFIDINQAPSWEALKYATTSPKICSSSWTTILKANSTDEISNRLRTLDDQASLVVNLDDQEINLKKSRTPTFTARYDATYLISGGLGGLGREIARWLVSCGARYLILLSRSGPQTSEARELVDDLTDKDVMVQAMSCDVSNAEALASVLDQCASKGFPPIKGCIQAAMVMKERVFTDLTLEDWKNATSPKVKGSWNLHSQLPQDLDFFVLVSSSMGVLGTGALAGYNAGNTYQDALARLRVARGQHAISVNLGAIYDGGYLKEQTHQLLGPKKPERYVLMSTLEVMALMDWCCTGATTTIRGDIPNVQPFKSQAVVGISPPAHWKHIEDVPAVLEMPLWGHMHHLPALPANAEEEEAAVHSDNRNASASLEERLASAETLADCTNLTTEMLIHRVSTILGTPIERLDVQSAIHSYGIDSLSAIELRNWVLKAFKVDLPVFKIMSGATFEVVGIEIAQALHRRDRPEASN</sequence>
<evidence type="ECO:0000313" key="12">
    <source>
        <dbReference type="EMBL" id="APX43995.1"/>
    </source>
</evidence>
<dbReference type="SMART" id="SM00827">
    <property type="entry name" value="PKS_AT"/>
    <property type="match status" value="1"/>
</dbReference>
<dbReference type="PROSITE" id="PS00012">
    <property type="entry name" value="PHOSPHOPANTETHEINE"/>
    <property type="match status" value="1"/>
</dbReference>
<dbReference type="InterPro" id="IPR001227">
    <property type="entry name" value="Ac_transferase_dom_sf"/>
</dbReference>
<dbReference type="GO" id="GO:0006633">
    <property type="term" value="P:fatty acid biosynthetic process"/>
    <property type="evidence" value="ECO:0007669"/>
    <property type="project" value="InterPro"/>
</dbReference>
<dbReference type="InterPro" id="IPR050091">
    <property type="entry name" value="PKS_NRPS_Biosynth_Enz"/>
</dbReference>
<feature type="region of interest" description="C-terminal hotdog fold" evidence="8">
    <location>
        <begin position="1162"/>
        <end position="1319"/>
    </location>
</feature>
<name>A0A1P8NTI6_PESMI</name>
<dbReference type="InterPro" id="IPR049552">
    <property type="entry name" value="PKS_DH_N"/>
</dbReference>
<dbReference type="PROSITE" id="PS52004">
    <property type="entry name" value="KS3_2"/>
    <property type="match status" value="1"/>
</dbReference>
<dbReference type="Pfam" id="PF08659">
    <property type="entry name" value="KR"/>
    <property type="match status" value="1"/>
</dbReference>
<feature type="active site" description="Proton acceptor; for dehydratase activity" evidence="8">
    <location>
        <position position="1033"/>
    </location>
</feature>
<evidence type="ECO:0000256" key="6">
    <source>
        <dbReference type="ARBA" id="ARBA00023268"/>
    </source>
</evidence>
<accession>A0A1P8NTI6</accession>
<dbReference type="SMART" id="SM00822">
    <property type="entry name" value="PKS_KR"/>
    <property type="match status" value="1"/>
</dbReference>
<feature type="domain" description="PKS/mFAS DH" evidence="11">
    <location>
        <begin position="1001"/>
        <end position="1319"/>
    </location>
</feature>
<dbReference type="SUPFAM" id="SSF47336">
    <property type="entry name" value="ACP-like"/>
    <property type="match status" value="1"/>
</dbReference>
<dbReference type="PANTHER" id="PTHR43775:SF29">
    <property type="entry name" value="ASPERFURANONE POLYKETIDE SYNTHASE AFOG-RELATED"/>
    <property type="match status" value="1"/>
</dbReference>
<dbReference type="InterPro" id="IPR014043">
    <property type="entry name" value="Acyl_transferase_dom"/>
</dbReference>
<dbReference type="Gene3D" id="3.40.50.150">
    <property type="entry name" value="Vaccinia Virus protein VP39"/>
    <property type="match status" value="1"/>
</dbReference>
<dbReference type="SUPFAM" id="SSF53901">
    <property type="entry name" value="Thiolase-like"/>
    <property type="match status" value="1"/>
</dbReference>
<dbReference type="InterPro" id="IPR020806">
    <property type="entry name" value="PKS_PP-bd"/>
</dbReference>
<dbReference type="SUPFAM" id="SSF55048">
    <property type="entry name" value="Probable ACP-binding domain of malonyl-CoA ACP transacylase"/>
    <property type="match status" value="1"/>
</dbReference>
<evidence type="ECO:0000259" key="11">
    <source>
        <dbReference type="PROSITE" id="PS52019"/>
    </source>
</evidence>
<dbReference type="Pfam" id="PF00550">
    <property type="entry name" value="PP-binding"/>
    <property type="match status" value="1"/>
</dbReference>
<evidence type="ECO:0000259" key="9">
    <source>
        <dbReference type="PROSITE" id="PS50075"/>
    </source>
</evidence>
<dbReference type="GO" id="GO:0004315">
    <property type="term" value="F:3-oxoacyl-[acyl-carrier-protein] synthase activity"/>
    <property type="evidence" value="ECO:0007669"/>
    <property type="project" value="InterPro"/>
</dbReference>
<feature type="region of interest" description="N-terminal hotdog fold" evidence="8">
    <location>
        <begin position="1001"/>
        <end position="1133"/>
    </location>
</feature>
<dbReference type="InterPro" id="IPR020841">
    <property type="entry name" value="PKS_Beta-ketoAc_synthase_dom"/>
</dbReference>
<dbReference type="SMART" id="SM00823">
    <property type="entry name" value="PKS_PP"/>
    <property type="match status" value="1"/>
</dbReference>
<keyword evidence="1" id="KW-0596">Phosphopantetheine</keyword>
<keyword evidence="5" id="KW-0560">Oxidoreductase</keyword>
<dbReference type="GO" id="GO:0016491">
    <property type="term" value="F:oxidoreductase activity"/>
    <property type="evidence" value="ECO:0007669"/>
    <property type="project" value="UniProtKB-KW"/>
</dbReference>
<dbReference type="PROSITE" id="PS52019">
    <property type="entry name" value="PKS_MFAS_DH"/>
    <property type="match status" value="1"/>
</dbReference>
<dbReference type="GO" id="GO:0004312">
    <property type="term" value="F:fatty acid synthase activity"/>
    <property type="evidence" value="ECO:0007669"/>
    <property type="project" value="TreeGrafter"/>
</dbReference>
<dbReference type="SUPFAM" id="SSF50129">
    <property type="entry name" value="GroES-like"/>
    <property type="match status" value="1"/>
</dbReference>
<keyword evidence="7" id="KW-0012">Acyltransferase</keyword>
<feature type="active site" description="Proton donor; for dehydratase activity" evidence="8">
    <location>
        <position position="1226"/>
    </location>
</feature>
<keyword evidence="6" id="KW-0511">Multifunctional enzyme</keyword>
<dbReference type="InterPro" id="IPR016036">
    <property type="entry name" value="Malonyl_transacylase_ACP-bd"/>
</dbReference>
<dbReference type="SUPFAM" id="SSF51735">
    <property type="entry name" value="NAD(P)-binding Rossmann-fold domains"/>
    <property type="match status" value="2"/>
</dbReference>
<dbReference type="Gene3D" id="3.10.129.110">
    <property type="entry name" value="Polyketide synthase dehydratase"/>
    <property type="match status" value="1"/>
</dbReference>
<reference evidence="12" key="1">
    <citation type="submission" date="2016-05" db="EMBL/GenBank/DDBJ databases">
        <authorList>
            <person name="Lavstsen T."/>
            <person name="Jespersen J.S."/>
        </authorList>
    </citation>
    <scope>NUCLEOTIDE SEQUENCE</scope>
    <source>
        <strain evidence="12">NK17</strain>
    </source>
</reference>
<dbReference type="CDD" id="cd00833">
    <property type="entry name" value="PKS"/>
    <property type="match status" value="1"/>
</dbReference>
<dbReference type="InterPro" id="IPR042104">
    <property type="entry name" value="PKS_dehydratase_sf"/>
</dbReference>
<protein>
    <submittedName>
        <fullName evidence="12">Polyketide synthase</fullName>
    </submittedName>
</protein>
<dbReference type="InterPro" id="IPR013217">
    <property type="entry name" value="Methyltransf_12"/>
</dbReference>
<dbReference type="Pfam" id="PF00698">
    <property type="entry name" value="Acyl_transf_1"/>
    <property type="match status" value="1"/>
</dbReference>
<dbReference type="Pfam" id="PF00109">
    <property type="entry name" value="ketoacyl-synt"/>
    <property type="match status" value="1"/>
</dbReference>
<dbReference type="SMART" id="SM00829">
    <property type="entry name" value="PKS_ER"/>
    <property type="match status" value="1"/>
</dbReference>
<dbReference type="SMART" id="SM00826">
    <property type="entry name" value="PKS_DH"/>
    <property type="match status" value="1"/>
</dbReference>